<dbReference type="InterPro" id="IPR050879">
    <property type="entry name" value="Acyltransferase_3"/>
</dbReference>
<dbReference type="AlphaFoldDB" id="A0A7G1KM23"/>
<feature type="transmembrane region" description="Helical" evidence="2">
    <location>
        <begin position="190"/>
        <end position="207"/>
    </location>
</feature>
<dbReference type="EMBL" id="AP023396">
    <property type="protein sequence ID" value="BCK56297.1"/>
    <property type="molecule type" value="Genomic_DNA"/>
</dbReference>
<feature type="transmembrane region" description="Helical" evidence="2">
    <location>
        <begin position="252"/>
        <end position="272"/>
    </location>
</feature>
<dbReference type="GeneID" id="89862518"/>
<protein>
    <recommendedName>
        <fullName evidence="3">Acyltransferase 3 domain-containing protein</fullName>
    </recommendedName>
</protein>
<keyword evidence="2" id="KW-1133">Transmembrane helix</keyword>
<feature type="transmembrane region" description="Helical" evidence="2">
    <location>
        <begin position="279"/>
        <end position="296"/>
    </location>
</feature>
<proteinExistence type="predicted"/>
<feature type="transmembrane region" description="Helical" evidence="2">
    <location>
        <begin position="58"/>
        <end position="75"/>
    </location>
</feature>
<dbReference type="Pfam" id="PF01757">
    <property type="entry name" value="Acyl_transf_3"/>
    <property type="match status" value="1"/>
</dbReference>
<keyword evidence="2" id="KW-0472">Membrane</keyword>
<name>A0A7G1KM23_9NOCA</name>
<accession>A0A7G1KM23</accession>
<evidence type="ECO:0000259" key="3">
    <source>
        <dbReference type="Pfam" id="PF01757"/>
    </source>
</evidence>
<keyword evidence="5" id="KW-1185">Reference proteome</keyword>
<feature type="domain" description="Acyltransferase 3" evidence="3">
    <location>
        <begin position="55"/>
        <end position="322"/>
    </location>
</feature>
<dbReference type="PANTHER" id="PTHR23028:SF53">
    <property type="entry name" value="ACYL_TRANSF_3 DOMAIN-CONTAINING PROTEIN"/>
    <property type="match status" value="1"/>
</dbReference>
<dbReference type="GO" id="GO:0009103">
    <property type="term" value="P:lipopolysaccharide biosynthetic process"/>
    <property type="evidence" value="ECO:0007669"/>
    <property type="project" value="TreeGrafter"/>
</dbReference>
<dbReference type="PANTHER" id="PTHR23028">
    <property type="entry name" value="ACETYLTRANSFERASE"/>
    <property type="match status" value="1"/>
</dbReference>
<evidence type="ECO:0000256" key="1">
    <source>
        <dbReference type="SAM" id="MobiDB-lite"/>
    </source>
</evidence>
<dbReference type="RefSeq" id="WP_342452767.1">
    <property type="nucleotide sequence ID" value="NZ_AP023396.1"/>
</dbReference>
<evidence type="ECO:0000256" key="2">
    <source>
        <dbReference type="SAM" id="Phobius"/>
    </source>
</evidence>
<dbReference type="GO" id="GO:0016020">
    <property type="term" value="C:membrane"/>
    <property type="evidence" value="ECO:0007669"/>
    <property type="project" value="TreeGrafter"/>
</dbReference>
<dbReference type="InterPro" id="IPR002656">
    <property type="entry name" value="Acyl_transf_3_dom"/>
</dbReference>
<sequence>MATSGSSRPAPGARGYRPSRDRRSAMTGDITHAAATGRSVIRPATTDRSSLQYRADLDGLRGVAIALVVVFHVWFGRVSGGVDVFLVLSGFFFTGLLVRRTDRTGSVGVWFTVRRTVRRLLPALVVVLAAVVVAAVVLRPYTQWAELAAQTLASLFYYQNWHLALTWSDYLAADPSVSPLQHLWSMAVQGQYYLAATVVVATLAWVCRRAGAARRVCPMLAVLVAIAAAASFIYAIYGAANHQGWNYYDSYARAWELLAGAGLALAGTYLTLPRPARHVLAWLGLAGVIGCGWLILDGANRFPGPSALLPVSACAAVILSGNNLTPTVRP</sequence>
<feature type="transmembrane region" description="Helical" evidence="2">
    <location>
        <begin position="120"/>
        <end position="138"/>
    </location>
</feature>
<evidence type="ECO:0000313" key="4">
    <source>
        <dbReference type="EMBL" id="BCK56297.1"/>
    </source>
</evidence>
<evidence type="ECO:0000313" key="5">
    <source>
        <dbReference type="Proteomes" id="UP000516173"/>
    </source>
</evidence>
<feature type="region of interest" description="Disordered" evidence="1">
    <location>
        <begin position="1"/>
        <end position="24"/>
    </location>
</feature>
<feature type="transmembrane region" description="Helical" evidence="2">
    <location>
        <begin position="81"/>
        <end position="99"/>
    </location>
</feature>
<gene>
    <name evidence="4" type="ORF">NWFMUON74_40690</name>
</gene>
<keyword evidence="2" id="KW-0812">Transmembrane</keyword>
<dbReference type="GO" id="GO:0016747">
    <property type="term" value="F:acyltransferase activity, transferring groups other than amino-acyl groups"/>
    <property type="evidence" value="ECO:0007669"/>
    <property type="project" value="InterPro"/>
</dbReference>
<feature type="transmembrane region" description="Helical" evidence="2">
    <location>
        <begin position="219"/>
        <end position="240"/>
    </location>
</feature>
<dbReference type="KEGG" id="nwl:NWFMUON74_40690"/>
<reference evidence="4 5" key="1">
    <citation type="submission" date="2020-08" db="EMBL/GenBank/DDBJ databases">
        <title>Genome Sequencing of Nocardia wallacei strain FMUON74 and assembly.</title>
        <authorList>
            <person name="Toyokawa M."/>
            <person name="Uesaka K."/>
        </authorList>
    </citation>
    <scope>NUCLEOTIDE SEQUENCE [LARGE SCALE GENOMIC DNA]</scope>
    <source>
        <strain evidence="4 5">FMUON74</strain>
    </source>
</reference>
<organism evidence="4 5">
    <name type="scientific">Nocardia wallacei</name>
    <dbReference type="NCBI Taxonomy" id="480035"/>
    <lineage>
        <taxon>Bacteria</taxon>
        <taxon>Bacillati</taxon>
        <taxon>Actinomycetota</taxon>
        <taxon>Actinomycetes</taxon>
        <taxon>Mycobacteriales</taxon>
        <taxon>Nocardiaceae</taxon>
        <taxon>Nocardia</taxon>
    </lineage>
</organism>
<dbReference type="Proteomes" id="UP000516173">
    <property type="component" value="Chromosome"/>
</dbReference>